<name>A0AAN7TN44_9PEZI</name>
<dbReference type="SUPFAM" id="SSF53623">
    <property type="entry name" value="MurD-like peptide ligases, catalytic domain"/>
    <property type="match status" value="1"/>
</dbReference>
<keyword evidence="8" id="KW-0067">ATP-binding</keyword>
<proteinExistence type="inferred from homology"/>
<gene>
    <name evidence="13" type="ORF">LTR62_006823</name>
</gene>
<comment type="pathway">
    <text evidence="1">Cofactor biosynthesis; tetrahydrofolylpolyglutamate biosynthesis.</text>
</comment>
<dbReference type="EMBL" id="JAVRRL010000060">
    <property type="protein sequence ID" value="KAK5109700.1"/>
    <property type="molecule type" value="Genomic_DNA"/>
</dbReference>
<evidence type="ECO:0000256" key="12">
    <source>
        <dbReference type="ARBA" id="ARBA00047493"/>
    </source>
</evidence>
<dbReference type="GO" id="GO:0046872">
    <property type="term" value="F:metal ion binding"/>
    <property type="evidence" value="ECO:0007669"/>
    <property type="project" value="UniProtKB-KW"/>
</dbReference>
<dbReference type="NCBIfam" id="TIGR01499">
    <property type="entry name" value="folC"/>
    <property type="match status" value="1"/>
</dbReference>
<dbReference type="GO" id="GO:0005829">
    <property type="term" value="C:cytosol"/>
    <property type="evidence" value="ECO:0007669"/>
    <property type="project" value="TreeGrafter"/>
</dbReference>
<evidence type="ECO:0000313" key="13">
    <source>
        <dbReference type="EMBL" id="KAK5109700.1"/>
    </source>
</evidence>
<keyword evidence="6" id="KW-0479">Metal-binding</keyword>
<sequence>MPLKLEDLTRLRIIHIAGTKGKGSTCAFAESLLRANSTWTAGRALRTGLYTSPHLIHPEERVRLDSTPISQQQFADYFFEIYPKLPQLHTPINSAKSDVPTRGPRNLQLYFLLALHIFLREKVDVAIIETHSGGEYDATNFVPKPLVAAVTTLGMDHIAMLGPTIEDIAWHKAGIFKPQAVALSAEQDDPGAARVLESRARDATSMKLGFVGVDPRISSLAATGVEALRPDVQKKNASLAVAIVEEWLARSYPKAEKKRISEDDIKKGIEQCSWPGRFQILQRGPETWFLDAAHNEMSIDVAAQWFAEMSREYDKGTPAHETSPTRILIFSHVNELRDPVALLHALASALQIHNTPIDHLILTHARAHGTGDLEIDFAVLRRAWNDVQAQTEIWEEPRIERALAVAREAGKEREGRRHVLITGSQHLVGPVLQVLQDGDADKAA</sequence>
<dbReference type="EC" id="6.3.2.17" evidence="3"/>
<keyword evidence="5" id="KW-0436">Ligase</keyword>
<evidence type="ECO:0000256" key="9">
    <source>
        <dbReference type="ARBA" id="ARBA00022842"/>
    </source>
</evidence>
<dbReference type="PANTHER" id="PTHR11136">
    <property type="entry name" value="FOLYLPOLYGLUTAMATE SYNTHASE-RELATED"/>
    <property type="match status" value="1"/>
</dbReference>
<dbReference type="Gene3D" id="3.40.1190.10">
    <property type="entry name" value="Mur-like, catalytic domain"/>
    <property type="match status" value="1"/>
</dbReference>
<dbReference type="AlphaFoldDB" id="A0AAN7TN44"/>
<dbReference type="GO" id="GO:0006730">
    <property type="term" value="P:one-carbon metabolic process"/>
    <property type="evidence" value="ECO:0007669"/>
    <property type="project" value="UniProtKB-KW"/>
</dbReference>
<evidence type="ECO:0000256" key="11">
    <source>
        <dbReference type="ARBA" id="ARBA00030876"/>
    </source>
</evidence>
<evidence type="ECO:0000256" key="7">
    <source>
        <dbReference type="ARBA" id="ARBA00022741"/>
    </source>
</evidence>
<dbReference type="GO" id="GO:0004326">
    <property type="term" value="F:tetrahydrofolylpolyglutamate synthase activity"/>
    <property type="evidence" value="ECO:0007669"/>
    <property type="project" value="UniProtKB-EC"/>
</dbReference>
<dbReference type="InterPro" id="IPR036565">
    <property type="entry name" value="Mur-like_cat_sf"/>
</dbReference>
<accession>A0AAN7TN44</accession>
<evidence type="ECO:0000256" key="5">
    <source>
        <dbReference type="ARBA" id="ARBA00022598"/>
    </source>
</evidence>
<dbReference type="InterPro" id="IPR001645">
    <property type="entry name" value="Folylpolyglutamate_synth"/>
</dbReference>
<comment type="similarity">
    <text evidence="2">Belongs to the folylpolyglutamate synthase family.</text>
</comment>
<dbReference type="InterPro" id="IPR036615">
    <property type="entry name" value="Mur_ligase_C_dom_sf"/>
</dbReference>
<evidence type="ECO:0000256" key="4">
    <source>
        <dbReference type="ARBA" id="ARBA00022563"/>
    </source>
</evidence>
<dbReference type="PANTHER" id="PTHR11136:SF5">
    <property type="entry name" value="FOLYLPOLYGLUTAMATE SYNTHASE, MITOCHONDRIAL"/>
    <property type="match status" value="1"/>
</dbReference>
<dbReference type="SUPFAM" id="SSF53244">
    <property type="entry name" value="MurD-like peptide ligases, peptide-binding domain"/>
    <property type="match status" value="1"/>
</dbReference>
<evidence type="ECO:0000256" key="1">
    <source>
        <dbReference type="ARBA" id="ARBA00005150"/>
    </source>
</evidence>
<dbReference type="GO" id="GO:0005524">
    <property type="term" value="F:ATP binding"/>
    <property type="evidence" value="ECO:0007669"/>
    <property type="project" value="UniProtKB-KW"/>
</dbReference>
<evidence type="ECO:0000256" key="6">
    <source>
        <dbReference type="ARBA" id="ARBA00022723"/>
    </source>
</evidence>
<evidence type="ECO:0000313" key="14">
    <source>
        <dbReference type="Proteomes" id="UP001310890"/>
    </source>
</evidence>
<comment type="catalytic activity">
    <reaction evidence="12">
        <text>(6S)-5,6,7,8-tetrahydrofolyl-(gamma-L-Glu)(n) + L-glutamate + ATP = (6S)-5,6,7,8-tetrahydrofolyl-(gamma-L-Glu)(n+1) + ADP + phosphate + H(+)</text>
        <dbReference type="Rhea" id="RHEA:10580"/>
        <dbReference type="Rhea" id="RHEA-COMP:14738"/>
        <dbReference type="Rhea" id="RHEA-COMP:14740"/>
        <dbReference type="ChEBI" id="CHEBI:15378"/>
        <dbReference type="ChEBI" id="CHEBI:29985"/>
        <dbReference type="ChEBI" id="CHEBI:30616"/>
        <dbReference type="ChEBI" id="CHEBI:43474"/>
        <dbReference type="ChEBI" id="CHEBI:141005"/>
        <dbReference type="ChEBI" id="CHEBI:456216"/>
        <dbReference type="EC" id="6.3.2.17"/>
    </reaction>
</comment>
<dbReference type="GO" id="GO:0005739">
    <property type="term" value="C:mitochondrion"/>
    <property type="evidence" value="ECO:0007669"/>
    <property type="project" value="TreeGrafter"/>
</dbReference>
<reference evidence="13" key="1">
    <citation type="submission" date="2023-08" db="EMBL/GenBank/DDBJ databases">
        <title>Black Yeasts Isolated from many extreme environments.</title>
        <authorList>
            <person name="Coleine C."/>
            <person name="Stajich J.E."/>
            <person name="Selbmann L."/>
        </authorList>
    </citation>
    <scope>NUCLEOTIDE SEQUENCE</scope>
    <source>
        <strain evidence="13">CCFEE 5401</strain>
    </source>
</reference>
<dbReference type="Gene3D" id="3.90.190.20">
    <property type="entry name" value="Mur ligase, C-terminal domain"/>
    <property type="match status" value="1"/>
</dbReference>
<evidence type="ECO:0000256" key="2">
    <source>
        <dbReference type="ARBA" id="ARBA00008276"/>
    </source>
</evidence>
<keyword evidence="7" id="KW-0547">Nucleotide-binding</keyword>
<evidence type="ECO:0000256" key="8">
    <source>
        <dbReference type="ARBA" id="ARBA00022840"/>
    </source>
</evidence>
<comment type="caution">
    <text evidence="13">The sequence shown here is derived from an EMBL/GenBank/DDBJ whole genome shotgun (WGS) entry which is preliminary data.</text>
</comment>
<evidence type="ECO:0000256" key="3">
    <source>
        <dbReference type="ARBA" id="ARBA00013025"/>
    </source>
</evidence>
<evidence type="ECO:0000256" key="10">
    <source>
        <dbReference type="ARBA" id="ARBA00030592"/>
    </source>
</evidence>
<dbReference type="Proteomes" id="UP001310890">
    <property type="component" value="Unassembled WGS sequence"/>
</dbReference>
<organism evidence="13 14">
    <name type="scientific">Meristemomyces frigidus</name>
    <dbReference type="NCBI Taxonomy" id="1508187"/>
    <lineage>
        <taxon>Eukaryota</taxon>
        <taxon>Fungi</taxon>
        <taxon>Dikarya</taxon>
        <taxon>Ascomycota</taxon>
        <taxon>Pezizomycotina</taxon>
        <taxon>Dothideomycetes</taxon>
        <taxon>Dothideomycetidae</taxon>
        <taxon>Mycosphaerellales</taxon>
        <taxon>Teratosphaeriaceae</taxon>
        <taxon>Meristemomyces</taxon>
    </lineage>
</organism>
<keyword evidence="9" id="KW-0460">Magnesium</keyword>
<keyword evidence="4" id="KW-0554">One-carbon metabolism</keyword>
<protein>
    <recommendedName>
        <fullName evidence="3">tetrahydrofolate synthase</fullName>
        <ecNumber evidence="3">6.3.2.17</ecNumber>
    </recommendedName>
    <alternativeName>
        <fullName evidence="11">Folylpoly-gamma-glutamate synthetase</fullName>
    </alternativeName>
    <alternativeName>
        <fullName evidence="10">Tetrahydrofolylpolyglutamate synthase</fullName>
    </alternativeName>
</protein>